<name>A0AA42J2F0_9FIRM</name>
<sequence>MKEKLKQFMIGRYGVDQLGLAIFTTTFIVAILGLFTRSIILTVLTIALLVLFYYRSLSKNLYKRQQENFKFIRFYTPIQKQLNIYKKRFKERKTYKYFKCNHCHQTLRVPRGKGKICITCPKCKQELHKRS</sequence>
<dbReference type="InterPro" id="IPR002219">
    <property type="entry name" value="PKC_DAG/PE"/>
</dbReference>
<evidence type="ECO:0000313" key="4">
    <source>
        <dbReference type="Proteomes" id="UP001169242"/>
    </source>
</evidence>
<gene>
    <name evidence="3" type="ORF">PBV87_16450</name>
</gene>
<organism evidence="3 4">
    <name type="scientific">Holtiella tumoricola</name>
    <dbReference type="NCBI Taxonomy" id="3018743"/>
    <lineage>
        <taxon>Bacteria</taxon>
        <taxon>Bacillati</taxon>
        <taxon>Bacillota</taxon>
        <taxon>Clostridia</taxon>
        <taxon>Lachnospirales</taxon>
        <taxon>Cellulosilyticaceae</taxon>
        <taxon>Holtiella</taxon>
    </lineage>
</organism>
<keyword evidence="1" id="KW-0472">Membrane</keyword>
<dbReference type="PROSITE" id="PS50081">
    <property type="entry name" value="ZF_DAG_PE_2"/>
    <property type="match status" value="1"/>
</dbReference>
<evidence type="ECO:0000256" key="1">
    <source>
        <dbReference type="SAM" id="Phobius"/>
    </source>
</evidence>
<keyword evidence="1" id="KW-1133">Transmembrane helix</keyword>
<evidence type="ECO:0000313" key="3">
    <source>
        <dbReference type="EMBL" id="MDA3733068.1"/>
    </source>
</evidence>
<dbReference type="RefSeq" id="WP_053984040.1">
    <property type="nucleotide sequence ID" value="NZ_JAQIFT010000059.1"/>
</dbReference>
<feature type="transmembrane region" description="Helical" evidence="1">
    <location>
        <begin position="38"/>
        <end position="54"/>
    </location>
</feature>
<keyword evidence="4" id="KW-1185">Reference proteome</keyword>
<keyword evidence="1" id="KW-0812">Transmembrane</keyword>
<feature type="transmembrane region" description="Helical" evidence="1">
    <location>
        <begin position="12"/>
        <end position="32"/>
    </location>
</feature>
<reference evidence="3" key="1">
    <citation type="journal article" date="2023" name="Int. J. Syst. Evol. Microbiol.">
        <title>&lt;i&gt;Holtiella tumoricola&lt;/i&gt; gen. nov. sp. nov., isolated from a human clinical sample.</title>
        <authorList>
            <person name="Allen-Vercoe E."/>
            <person name="Daigneault M.C."/>
            <person name="Vancuren S.J."/>
            <person name="Cochrane K."/>
            <person name="O'Neal L.L."/>
            <person name="Sankaranarayanan K."/>
            <person name="Lawson P.A."/>
        </authorList>
    </citation>
    <scope>NUCLEOTIDE SEQUENCE</scope>
    <source>
        <strain evidence="3">CC70A</strain>
    </source>
</reference>
<dbReference type="AlphaFoldDB" id="A0AA42J2F0"/>
<dbReference type="EMBL" id="JAQIFT010000059">
    <property type="protein sequence ID" value="MDA3733068.1"/>
    <property type="molecule type" value="Genomic_DNA"/>
</dbReference>
<protein>
    <recommendedName>
        <fullName evidence="2">Phorbol-ester/DAG-type domain-containing protein</fullName>
    </recommendedName>
</protein>
<feature type="domain" description="Phorbol-ester/DAG-type" evidence="2">
    <location>
        <begin position="86"/>
        <end position="131"/>
    </location>
</feature>
<accession>A0AA42J2F0</accession>
<evidence type="ECO:0000259" key="2">
    <source>
        <dbReference type="PROSITE" id="PS50081"/>
    </source>
</evidence>
<comment type="caution">
    <text evidence="3">The sequence shown here is derived from an EMBL/GenBank/DDBJ whole genome shotgun (WGS) entry which is preliminary data.</text>
</comment>
<dbReference type="Proteomes" id="UP001169242">
    <property type="component" value="Unassembled WGS sequence"/>
</dbReference>
<proteinExistence type="predicted"/>